<dbReference type="Pfam" id="PF03779">
    <property type="entry name" value="SPW"/>
    <property type="match status" value="1"/>
</dbReference>
<gene>
    <name evidence="3" type="ORF">SAMN05421810_10912</name>
</gene>
<accession>A0A1I5ZBH3</accession>
<evidence type="ECO:0000313" key="4">
    <source>
        <dbReference type="Proteomes" id="UP000198727"/>
    </source>
</evidence>
<feature type="domain" description="SPW repeat-containing integral membrane" evidence="2">
    <location>
        <begin position="59"/>
        <end position="159"/>
    </location>
</feature>
<protein>
    <submittedName>
        <fullName evidence="3">SPW repeat-containing protein</fullName>
    </submittedName>
</protein>
<feature type="transmembrane region" description="Helical" evidence="1">
    <location>
        <begin position="55"/>
        <end position="76"/>
    </location>
</feature>
<keyword evidence="1" id="KW-0812">Transmembrane</keyword>
<dbReference type="EMBL" id="FOWW01000009">
    <property type="protein sequence ID" value="SFQ53814.1"/>
    <property type="molecule type" value="Genomic_DNA"/>
</dbReference>
<evidence type="ECO:0000256" key="1">
    <source>
        <dbReference type="SAM" id="Phobius"/>
    </source>
</evidence>
<feature type="transmembrane region" description="Helical" evidence="1">
    <location>
        <begin position="114"/>
        <end position="133"/>
    </location>
</feature>
<dbReference type="OrthoDB" id="3693479at2"/>
<evidence type="ECO:0000313" key="3">
    <source>
        <dbReference type="EMBL" id="SFQ53814.1"/>
    </source>
</evidence>
<keyword evidence="1" id="KW-1133">Transmembrane helix</keyword>
<keyword evidence="4" id="KW-1185">Reference proteome</keyword>
<sequence length="185" mass="19775">MAGPHQYPEQYARQPDELAHREGRLSDTPPWASAAAPYVHPATDVFRPRSGSFGAGLPSGLTFLAGVWLASAPFALDYAHTGWGRPGYWNDVVIGIAIAVLALVRTVSPREVPWFSVVNVVLGGWLIAAPFVLGYDAGTDAPRAVANDVVVGIVVVLLAGASAAITFRQRHRESTSPGDREPRPR</sequence>
<feature type="transmembrane region" description="Helical" evidence="1">
    <location>
        <begin position="145"/>
        <end position="167"/>
    </location>
</feature>
<dbReference type="InterPro" id="IPR005530">
    <property type="entry name" value="SPW"/>
</dbReference>
<keyword evidence="1" id="KW-0472">Membrane</keyword>
<dbReference type="Proteomes" id="UP000198727">
    <property type="component" value="Unassembled WGS sequence"/>
</dbReference>
<proteinExistence type="predicted"/>
<reference evidence="4" key="1">
    <citation type="submission" date="2016-10" db="EMBL/GenBank/DDBJ databases">
        <authorList>
            <person name="Varghese N."/>
            <person name="Submissions S."/>
        </authorList>
    </citation>
    <scope>NUCLEOTIDE SEQUENCE [LARGE SCALE GENOMIC DNA]</scope>
    <source>
        <strain evidence="4">CGMCC 4.5579</strain>
    </source>
</reference>
<name>A0A1I5ZBH3_9PSEU</name>
<feature type="transmembrane region" description="Helical" evidence="1">
    <location>
        <begin position="88"/>
        <end position="107"/>
    </location>
</feature>
<dbReference type="STRING" id="587909.SAMN05421810_10912"/>
<organism evidence="3 4">
    <name type="scientific">Amycolatopsis arida</name>
    <dbReference type="NCBI Taxonomy" id="587909"/>
    <lineage>
        <taxon>Bacteria</taxon>
        <taxon>Bacillati</taxon>
        <taxon>Actinomycetota</taxon>
        <taxon>Actinomycetes</taxon>
        <taxon>Pseudonocardiales</taxon>
        <taxon>Pseudonocardiaceae</taxon>
        <taxon>Amycolatopsis</taxon>
    </lineage>
</organism>
<dbReference type="RefSeq" id="WP_092533917.1">
    <property type="nucleotide sequence ID" value="NZ_FOWW01000009.1"/>
</dbReference>
<evidence type="ECO:0000259" key="2">
    <source>
        <dbReference type="Pfam" id="PF03779"/>
    </source>
</evidence>
<dbReference type="AlphaFoldDB" id="A0A1I5ZBH3"/>